<evidence type="ECO:0000313" key="6">
    <source>
        <dbReference type="Proteomes" id="UP000224563"/>
    </source>
</evidence>
<evidence type="ECO:0000313" key="5">
    <source>
        <dbReference type="EMBL" id="PHU37927.1"/>
    </source>
</evidence>
<keyword evidence="6" id="KW-1185">Reference proteome</keyword>
<dbReference type="InterPro" id="IPR028082">
    <property type="entry name" value="Peripla_BP_I"/>
</dbReference>
<dbReference type="Pfam" id="PF00356">
    <property type="entry name" value="LacI"/>
    <property type="match status" value="1"/>
</dbReference>
<dbReference type="SMART" id="SM00354">
    <property type="entry name" value="HTH_LACI"/>
    <property type="match status" value="1"/>
</dbReference>
<protein>
    <submittedName>
        <fullName evidence="5">Transcriptional regulator</fullName>
    </submittedName>
</protein>
<dbReference type="AlphaFoldDB" id="A0A2G3E3Q4"/>
<dbReference type="Gene3D" id="3.40.50.2300">
    <property type="match status" value="1"/>
</dbReference>
<evidence type="ECO:0000259" key="4">
    <source>
        <dbReference type="PROSITE" id="PS50932"/>
    </source>
</evidence>
<keyword evidence="2" id="KW-0238">DNA-binding</keyword>
<dbReference type="PANTHER" id="PTHR30146:SF109">
    <property type="entry name" value="HTH-TYPE TRANSCRIPTIONAL REGULATOR GALS"/>
    <property type="match status" value="1"/>
</dbReference>
<dbReference type="SUPFAM" id="SSF53822">
    <property type="entry name" value="Periplasmic binding protein-like I"/>
    <property type="match status" value="1"/>
</dbReference>
<feature type="non-terminal residue" evidence="5">
    <location>
        <position position="188"/>
    </location>
</feature>
<dbReference type="PANTHER" id="PTHR30146">
    <property type="entry name" value="LACI-RELATED TRANSCRIPTIONAL REPRESSOR"/>
    <property type="match status" value="1"/>
</dbReference>
<sequence>MAKNVKLADIANQLGVSVVTVSKALSGQKGVSDKLREKIIALADDLGYQHPSKGKNESGSRKQNVGILIHEKHFSKYNSFYLQMYQMLVTQLVGQGDYGILEVISREMEQDCILPNILKEGNLDAIVLLGEFSKSYCEFLKSENKIAVYCLDFSDEKKEVNSVISDSFYGAYYLTNYLFEQGHKDIAF</sequence>
<keyword evidence="1" id="KW-0805">Transcription regulation</keyword>
<feature type="domain" description="HTH lacI-type" evidence="4">
    <location>
        <begin position="5"/>
        <end position="64"/>
    </location>
</feature>
<dbReference type="InterPro" id="IPR000843">
    <property type="entry name" value="HTH_LacI"/>
</dbReference>
<reference evidence="5 6" key="1">
    <citation type="submission" date="2017-10" db="EMBL/GenBank/DDBJ databases">
        <title>Resolving the taxonomy of Roseburia spp., Eubacterium rectale and Agathobacter spp. through phylogenomic analysis.</title>
        <authorList>
            <person name="Sheridan P.O."/>
            <person name="Walker A.W."/>
            <person name="Duncan S.H."/>
            <person name="Scott K.P."/>
            <person name="Toole P.W.O."/>
            <person name="Luis P."/>
            <person name="Flint H.J."/>
        </authorList>
    </citation>
    <scope>NUCLEOTIDE SEQUENCE [LARGE SCALE GENOMIC DNA]</scope>
    <source>
        <strain evidence="5 6">JK623</strain>
    </source>
</reference>
<dbReference type="CDD" id="cd01392">
    <property type="entry name" value="HTH_LacI"/>
    <property type="match status" value="1"/>
</dbReference>
<dbReference type="RefSeq" id="WP_143248137.1">
    <property type="nucleotide sequence ID" value="NZ_PDYG01000022.1"/>
</dbReference>
<organism evidence="5 6">
    <name type="scientific">Agathobacter ruminis</name>
    <dbReference type="NCBI Taxonomy" id="1712665"/>
    <lineage>
        <taxon>Bacteria</taxon>
        <taxon>Bacillati</taxon>
        <taxon>Bacillota</taxon>
        <taxon>Clostridia</taxon>
        <taxon>Lachnospirales</taxon>
        <taxon>Lachnospiraceae</taxon>
        <taxon>Agathobacter</taxon>
    </lineage>
</organism>
<dbReference type="InterPro" id="IPR010982">
    <property type="entry name" value="Lambda_DNA-bd_dom_sf"/>
</dbReference>
<dbReference type="Proteomes" id="UP000224563">
    <property type="component" value="Unassembled WGS sequence"/>
</dbReference>
<evidence type="ECO:0000256" key="2">
    <source>
        <dbReference type="ARBA" id="ARBA00023125"/>
    </source>
</evidence>
<keyword evidence="3" id="KW-0804">Transcription</keyword>
<accession>A0A2G3E3Q4</accession>
<gene>
    <name evidence="5" type="ORF">CSX02_05280</name>
</gene>
<dbReference type="SUPFAM" id="SSF47413">
    <property type="entry name" value="lambda repressor-like DNA-binding domains"/>
    <property type="match status" value="1"/>
</dbReference>
<proteinExistence type="predicted"/>
<reference evidence="5 6" key="2">
    <citation type="submission" date="2017-10" db="EMBL/GenBank/DDBJ databases">
        <authorList>
            <person name="Banno H."/>
            <person name="Chua N.-H."/>
        </authorList>
    </citation>
    <scope>NUCLEOTIDE SEQUENCE [LARGE SCALE GENOMIC DNA]</scope>
    <source>
        <strain evidence="5 6">JK623</strain>
    </source>
</reference>
<dbReference type="EMBL" id="PDYG01000022">
    <property type="protein sequence ID" value="PHU37927.1"/>
    <property type="molecule type" value="Genomic_DNA"/>
</dbReference>
<dbReference type="Gene3D" id="1.10.260.40">
    <property type="entry name" value="lambda repressor-like DNA-binding domains"/>
    <property type="match status" value="1"/>
</dbReference>
<dbReference type="PROSITE" id="PS50932">
    <property type="entry name" value="HTH_LACI_2"/>
    <property type="match status" value="1"/>
</dbReference>
<comment type="caution">
    <text evidence="5">The sequence shown here is derived from an EMBL/GenBank/DDBJ whole genome shotgun (WGS) entry which is preliminary data.</text>
</comment>
<evidence type="ECO:0000256" key="1">
    <source>
        <dbReference type="ARBA" id="ARBA00023015"/>
    </source>
</evidence>
<dbReference type="GO" id="GO:0000976">
    <property type="term" value="F:transcription cis-regulatory region binding"/>
    <property type="evidence" value="ECO:0007669"/>
    <property type="project" value="TreeGrafter"/>
</dbReference>
<evidence type="ECO:0000256" key="3">
    <source>
        <dbReference type="ARBA" id="ARBA00023163"/>
    </source>
</evidence>
<name>A0A2G3E3Q4_9FIRM</name>
<dbReference type="GO" id="GO:0003700">
    <property type="term" value="F:DNA-binding transcription factor activity"/>
    <property type="evidence" value="ECO:0007669"/>
    <property type="project" value="TreeGrafter"/>
</dbReference>